<evidence type="ECO:0000256" key="6">
    <source>
        <dbReference type="ARBA" id="ARBA00034078"/>
    </source>
</evidence>
<keyword evidence="2" id="KW-0001">2Fe-2S</keyword>
<reference evidence="8 9" key="1">
    <citation type="submission" date="2017-08" db="EMBL/GenBank/DDBJ databases">
        <title>Pusillimonas indicus sp. nov., a member of the family Alcaligenaceae isolated from surface seawater.</title>
        <authorList>
            <person name="Li J."/>
        </authorList>
    </citation>
    <scope>NUCLEOTIDE SEQUENCE [LARGE SCALE GENOMIC DNA]</scope>
    <source>
        <strain evidence="8 9">L52-1-41</strain>
    </source>
</reference>
<dbReference type="GO" id="GO:0009055">
    <property type="term" value="F:electron transfer activity"/>
    <property type="evidence" value="ECO:0007669"/>
    <property type="project" value="TreeGrafter"/>
</dbReference>
<dbReference type="PROSITE" id="PS51085">
    <property type="entry name" value="2FE2S_FER_2"/>
    <property type="match status" value="1"/>
</dbReference>
<dbReference type="EMBL" id="NQYH01000011">
    <property type="protein sequence ID" value="RIY40089.1"/>
    <property type="molecule type" value="Genomic_DNA"/>
</dbReference>
<dbReference type="GO" id="GO:0051537">
    <property type="term" value="F:2 iron, 2 sulfur cluster binding"/>
    <property type="evidence" value="ECO:0007669"/>
    <property type="project" value="UniProtKB-KW"/>
</dbReference>
<dbReference type="InterPro" id="IPR018298">
    <property type="entry name" value="Adrenodoxin_Fe-S_BS"/>
</dbReference>
<dbReference type="Pfam" id="PF00111">
    <property type="entry name" value="Fer2"/>
    <property type="match status" value="1"/>
</dbReference>
<name>A0A3A1YS57_9BURK</name>
<evidence type="ECO:0000259" key="7">
    <source>
        <dbReference type="PROSITE" id="PS51085"/>
    </source>
</evidence>
<dbReference type="InterPro" id="IPR036010">
    <property type="entry name" value="2Fe-2S_ferredoxin-like_sf"/>
</dbReference>
<evidence type="ECO:0000313" key="9">
    <source>
        <dbReference type="Proteomes" id="UP000266206"/>
    </source>
</evidence>
<evidence type="ECO:0000256" key="1">
    <source>
        <dbReference type="ARBA" id="ARBA00010914"/>
    </source>
</evidence>
<dbReference type="PANTHER" id="PTHR23426:SF65">
    <property type="entry name" value="FERREDOXIN-2, MITOCHONDRIAL"/>
    <property type="match status" value="1"/>
</dbReference>
<dbReference type="AlphaFoldDB" id="A0A3A1YS57"/>
<dbReference type="InterPro" id="IPR012675">
    <property type="entry name" value="Beta-grasp_dom_sf"/>
</dbReference>
<keyword evidence="3" id="KW-0479">Metal-binding</keyword>
<dbReference type="PANTHER" id="PTHR23426">
    <property type="entry name" value="FERREDOXIN/ADRENODOXIN"/>
    <property type="match status" value="1"/>
</dbReference>
<evidence type="ECO:0000256" key="5">
    <source>
        <dbReference type="ARBA" id="ARBA00023014"/>
    </source>
</evidence>
<proteinExistence type="inferred from homology"/>
<dbReference type="OrthoDB" id="9799640at2"/>
<evidence type="ECO:0000313" key="8">
    <source>
        <dbReference type="EMBL" id="RIY40089.1"/>
    </source>
</evidence>
<dbReference type="PRINTS" id="PR00355">
    <property type="entry name" value="ADRENODOXIN"/>
</dbReference>
<dbReference type="InterPro" id="IPR001041">
    <property type="entry name" value="2Fe-2S_ferredoxin-type"/>
</dbReference>
<evidence type="ECO:0000256" key="3">
    <source>
        <dbReference type="ARBA" id="ARBA00022723"/>
    </source>
</evidence>
<comment type="similarity">
    <text evidence="1">Belongs to the adrenodoxin/putidaredoxin family.</text>
</comment>
<evidence type="ECO:0000256" key="4">
    <source>
        <dbReference type="ARBA" id="ARBA00023004"/>
    </source>
</evidence>
<accession>A0A3A1YS57</accession>
<dbReference type="GO" id="GO:0140647">
    <property type="term" value="P:P450-containing electron transport chain"/>
    <property type="evidence" value="ECO:0007669"/>
    <property type="project" value="InterPro"/>
</dbReference>
<dbReference type="RefSeq" id="WP_119516619.1">
    <property type="nucleotide sequence ID" value="NZ_NQYH01000011.1"/>
</dbReference>
<sequence>MIRIHYVDPDGNTTTLNVPDGQNLMQAAVQNGIDGIVGECGGSLVCATCHCYVDPARLSELNPPTDEELELLDEVAAQRKDNSRLSCQIKASAALDDLSITTPETQY</sequence>
<comment type="cofactor">
    <cofactor evidence="6">
        <name>[2Fe-2S] cluster</name>
        <dbReference type="ChEBI" id="CHEBI:190135"/>
    </cofactor>
</comment>
<dbReference type="SUPFAM" id="SSF54292">
    <property type="entry name" value="2Fe-2S ferredoxin-like"/>
    <property type="match status" value="1"/>
</dbReference>
<keyword evidence="4" id="KW-0408">Iron</keyword>
<organism evidence="8 9">
    <name type="scientific">Neopusillimonas maritima</name>
    <dbReference type="NCBI Taxonomy" id="2026239"/>
    <lineage>
        <taxon>Bacteria</taxon>
        <taxon>Pseudomonadati</taxon>
        <taxon>Pseudomonadota</taxon>
        <taxon>Betaproteobacteria</taxon>
        <taxon>Burkholderiales</taxon>
        <taxon>Alcaligenaceae</taxon>
        <taxon>Neopusillimonas</taxon>
    </lineage>
</organism>
<evidence type="ECO:0000256" key="2">
    <source>
        <dbReference type="ARBA" id="ARBA00022714"/>
    </source>
</evidence>
<dbReference type="GO" id="GO:0046872">
    <property type="term" value="F:metal ion binding"/>
    <property type="evidence" value="ECO:0007669"/>
    <property type="project" value="UniProtKB-KW"/>
</dbReference>
<keyword evidence="5" id="KW-0411">Iron-sulfur</keyword>
<comment type="caution">
    <text evidence="8">The sequence shown here is derived from an EMBL/GenBank/DDBJ whole genome shotgun (WGS) entry which is preliminary data.</text>
</comment>
<dbReference type="GO" id="GO:0005829">
    <property type="term" value="C:cytosol"/>
    <property type="evidence" value="ECO:0007669"/>
    <property type="project" value="TreeGrafter"/>
</dbReference>
<gene>
    <name evidence="8" type="ORF">CJP73_12135</name>
</gene>
<feature type="domain" description="2Fe-2S ferredoxin-type" evidence="7">
    <location>
        <begin position="2"/>
        <end position="106"/>
    </location>
</feature>
<dbReference type="Gene3D" id="3.10.20.30">
    <property type="match status" value="1"/>
</dbReference>
<dbReference type="InterPro" id="IPR001055">
    <property type="entry name" value="Adrenodoxin-like"/>
</dbReference>
<dbReference type="Proteomes" id="UP000266206">
    <property type="component" value="Unassembled WGS sequence"/>
</dbReference>
<dbReference type="CDD" id="cd00207">
    <property type="entry name" value="fer2"/>
    <property type="match status" value="1"/>
</dbReference>
<protein>
    <submittedName>
        <fullName evidence="8">Ferredoxin</fullName>
    </submittedName>
</protein>
<dbReference type="PROSITE" id="PS00814">
    <property type="entry name" value="ADX"/>
    <property type="match status" value="1"/>
</dbReference>